<organism evidence="2">
    <name type="scientific">uncultured prokaryote</name>
    <dbReference type="NCBI Taxonomy" id="198431"/>
    <lineage>
        <taxon>unclassified sequences</taxon>
        <taxon>environmental samples</taxon>
    </lineage>
</organism>
<keyword evidence="1" id="KW-0812">Transmembrane</keyword>
<keyword evidence="1" id="KW-0472">Membrane</keyword>
<reference evidence="2" key="1">
    <citation type="journal article" date="2005" name="Environ. Microbiol.">
        <title>Genetic and functional properties of uncultivated thermophilic crenarchaeotes from a subsurface gold mine as revealed by analysis of genome fragments.</title>
        <authorList>
            <person name="Nunoura T."/>
            <person name="Hirayama H."/>
            <person name="Takami H."/>
            <person name="Oida H."/>
            <person name="Nishi S."/>
            <person name="Shimamura S."/>
            <person name="Suzuki Y."/>
            <person name="Inagaki F."/>
            <person name="Takai K."/>
            <person name="Nealson K.H."/>
            <person name="Horikoshi K."/>
        </authorList>
    </citation>
    <scope>NUCLEOTIDE SEQUENCE</scope>
</reference>
<name>H5S975_9ZZZZ</name>
<accession>H5S975</accession>
<gene>
    <name evidence="2" type="ORF">HGMM_F03A04C34</name>
</gene>
<evidence type="ECO:0000256" key="1">
    <source>
        <dbReference type="SAM" id="Phobius"/>
    </source>
</evidence>
<reference evidence="2" key="2">
    <citation type="journal article" date="2012" name="PLoS ONE">
        <title>A Deeply Branching Thermophilic Bacterium with an Ancient Acetyl-CoA Pathway Dominates a Subsurface Ecosystem.</title>
        <authorList>
            <person name="Takami H."/>
            <person name="Noguchi H."/>
            <person name="Takaki Y."/>
            <person name="Uchiyama I."/>
            <person name="Toyoda A."/>
            <person name="Nishi S."/>
            <person name="Chee G.-J."/>
            <person name="Arai W."/>
            <person name="Nunoura T."/>
            <person name="Itoh T."/>
            <person name="Hattori M."/>
            <person name="Takai K."/>
        </authorList>
    </citation>
    <scope>NUCLEOTIDE SEQUENCE</scope>
</reference>
<dbReference type="EMBL" id="AP011637">
    <property type="protein sequence ID" value="BAL52711.1"/>
    <property type="molecule type" value="Genomic_DNA"/>
</dbReference>
<feature type="transmembrane region" description="Helical" evidence="1">
    <location>
        <begin position="33"/>
        <end position="53"/>
    </location>
</feature>
<feature type="transmembrane region" description="Helical" evidence="1">
    <location>
        <begin position="60"/>
        <end position="83"/>
    </location>
</feature>
<evidence type="ECO:0000313" key="2">
    <source>
        <dbReference type="EMBL" id="BAL52711.1"/>
    </source>
</evidence>
<proteinExistence type="predicted"/>
<protein>
    <submittedName>
        <fullName evidence="2">Uncharacterized protein</fullName>
    </submittedName>
</protein>
<sequence length="84" mass="8790">MVKLPVDETGLSPKADKTLNVSSWIGLPSGSEIVPETGTISVAIIIVWTLAVVNRPDRVVTLTVIVHGVLVVKMGAVKVVGFAV</sequence>
<dbReference type="AlphaFoldDB" id="H5S975"/>
<keyword evidence="1" id="KW-1133">Transmembrane helix</keyword>